<proteinExistence type="predicted"/>
<feature type="domain" description="Amino acid permease/ SLC12A" evidence="6">
    <location>
        <begin position="40"/>
        <end position="468"/>
    </location>
</feature>
<keyword evidence="3 5" id="KW-1133">Transmembrane helix</keyword>
<comment type="caution">
    <text evidence="7">The sequence shown here is derived from an EMBL/GenBank/DDBJ whole genome shotgun (WGS) entry which is preliminary data.</text>
</comment>
<dbReference type="PANTHER" id="PTHR42770:SF16">
    <property type="entry name" value="AMINO ACID PERMEASE"/>
    <property type="match status" value="1"/>
</dbReference>
<feature type="transmembrane region" description="Helical" evidence="5">
    <location>
        <begin position="197"/>
        <end position="222"/>
    </location>
</feature>
<feature type="transmembrane region" description="Helical" evidence="5">
    <location>
        <begin position="242"/>
        <end position="265"/>
    </location>
</feature>
<protein>
    <submittedName>
        <fullName evidence="7">APC family permease</fullName>
    </submittedName>
</protein>
<evidence type="ECO:0000256" key="4">
    <source>
        <dbReference type="ARBA" id="ARBA00023136"/>
    </source>
</evidence>
<keyword evidence="2 5" id="KW-0812">Transmembrane</keyword>
<evidence type="ECO:0000313" key="8">
    <source>
        <dbReference type="Proteomes" id="UP001320898"/>
    </source>
</evidence>
<dbReference type="GO" id="GO:0055085">
    <property type="term" value="P:transmembrane transport"/>
    <property type="evidence" value="ECO:0007669"/>
    <property type="project" value="InterPro"/>
</dbReference>
<keyword evidence="4 5" id="KW-0472">Membrane</keyword>
<feature type="transmembrane region" description="Helical" evidence="5">
    <location>
        <begin position="98"/>
        <end position="127"/>
    </location>
</feature>
<evidence type="ECO:0000259" key="6">
    <source>
        <dbReference type="Pfam" id="PF00324"/>
    </source>
</evidence>
<evidence type="ECO:0000256" key="3">
    <source>
        <dbReference type="ARBA" id="ARBA00022989"/>
    </source>
</evidence>
<name>A0AAW5R0V9_9HYPH</name>
<accession>A0AAW5R0V9</accession>
<gene>
    <name evidence="7" type="ORF">MUB46_18780</name>
</gene>
<dbReference type="PIRSF" id="PIRSF006060">
    <property type="entry name" value="AA_transporter"/>
    <property type="match status" value="1"/>
</dbReference>
<dbReference type="InterPro" id="IPR050367">
    <property type="entry name" value="APC_superfamily"/>
</dbReference>
<reference evidence="7 8" key="1">
    <citation type="submission" date="2022-04" db="EMBL/GenBank/DDBJ databases">
        <authorList>
            <person name="Ye Y.-Q."/>
            <person name="Du Z.-J."/>
        </authorList>
    </citation>
    <scope>NUCLEOTIDE SEQUENCE [LARGE SCALE GENOMIC DNA]</scope>
    <source>
        <strain evidence="7 8">A6E488</strain>
    </source>
</reference>
<feature type="transmembrane region" description="Helical" evidence="5">
    <location>
        <begin position="60"/>
        <end position="78"/>
    </location>
</feature>
<dbReference type="AlphaFoldDB" id="A0AAW5R0V9"/>
<evidence type="ECO:0000313" key="7">
    <source>
        <dbReference type="EMBL" id="MCT8973916.1"/>
    </source>
</evidence>
<sequence length="484" mass="50938">MANIENNLSKDFVLTSSNEGMGPLELAFFVVAAAGPLLVVAGFAPLAFMIGGIGAPGAQLFAGLVLLLFAVGFTRMAMRVHNRGAFYAYIGKSLGKVMGGGAAALATAAYCVITFGQLGAFGAFASGSMSRLAGIEIDWVWFSLGAWALVAFLGYQQISLSAKVLGVALISEVLILVVLAVPVLLSGGPEGFTAEPILPTSIFGGLGTGAMFAIVFGAFIGFESTAVYAEEARNPGKTVPQATFMAVGFLTVFYGFMAWVAVVAFGESQVVAVATESPTEMFFIATERYVGHGATIVMELLLITSTFASSLAFHNTGSRYLFTLSREGLLPAFLGRINQVNRSPQAACLTVSAIALAVVLVSRLVGLDPYLELFLIAVAPSILAIIVLQLICSVAILVYFRTDKTSDNGVFVTTIAPVLSMIGLAVATWLITVNFSLLSGREGVANVVILSSLPIVFLIGMGRTIALRRSDPERYGRLTETKIW</sequence>
<dbReference type="RefSeq" id="WP_261617498.1">
    <property type="nucleotide sequence ID" value="NZ_JALIDZ010000009.1"/>
</dbReference>
<comment type="subcellular location">
    <subcellularLocation>
        <location evidence="1">Membrane</location>
        <topology evidence="1">Multi-pass membrane protein</topology>
    </subcellularLocation>
</comment>
<dbReference type="PANTHER" id="PTHR42770">
    <property type="entry name" value="AMINO ACID TRANSPORTER-RELATED"/>
    <property type="match status" value="1"/>
</dbReference>
<organism evidence="7 8">
    <name type="scientific">Microbaculum marinisediminis</name>
    <dbReference type="NCBI Taxonomy" id="2931392"/>
    <lineage>
        <taxon>Bacteria</taxon>
        <taxon>Pseudomonadati</taxon>
        <taxon>Pseudomonadota</taxon>
        <taxon>Alphaproteobacteria</taxon>
        <taxon>Hyphomicrobiales</taxon>
        <taxon>Tepidamorphaceae</taxon>
        <taxon>Microbaculum</taxon>
    </lineage>
</organism>
<keyword evidence="8" id="KW-1185">Reference proteome</keyword>
<dbReference type="EMBL" id="JALIDZ010000009">
    <property type="protein sequence ID" value="MCT8973916.1"/>
    <property type="molecule type" value="Genomic_DNA"/>
</dbReference>
<feature type="transmembrane region" description="Helical" evidence="5">
    <location>
        <begin position="373"/>
        <end position="398"/>
    </location>
</feature>
<feature type="transmembrane region" description="Helical" evidence="5">
    <location>
        <begin position="443"/>
        <end position="461"/>
    </location>
</feature>
<dbReference type="InterPro" id="IPR004841">
    <property type="entry name" value="AA-permease/SLC12A_dom"/>
</dbReference>
<evidence type="ECO:0000256" key="1">
    <source>
        <dbReference type="ARBA" id="ARBA00004141"/>
    </source>
</evidence>
<feature type="transmembrane region" description="Helical" evidence="5">
    <location>
        <begin position="164"/>
        <end position="185"/>
    </location>
</feature>
<dbReference type="Gene3D" id="1.20.1740.10">
    <property type="entry name" value="Amino acid/polyamine transporter I"/>
    <property type="match status" value="1"/>
</dbReference>
<feature type="transmembrane region" description="Helical" evidence="5">
    <location>
        <begin position="139"/>
        <end position="158"/>
    </location>
</feature>
<dbReference type="Pfam" id="PF00324">
    <property type="entry name" value="AA_permease"/>
    <property type="match status" value="1"/>
</dbReference>
<feature type="transmembrane region" description="Helical" evidence="5">
    <location>
        <begin position="26"/>
        <end position="48"/>
    </location>
</feature>
<feature type="transmembrane region" description="Helical" evidence="5">
    <location>
        <begin position="410"/>
        <end position="431"/>
    </location>
</feature>
<feature type="transmembrane region" description="Helical" evidence="5">
    <location>
        <begin position="346"/>
        <end position="367"/>
    </location>
</feature>
<evidence type="ECO:0000256" key="5">
    <source>
        <dbReference type="SAM" id="Phobius"/>
    </source>
</evidence>
<dbReference type="GO" id="GO:0016020">
    <property type="term" value="C:membrane"/>
    <property type="evidence" value="ECO:0007669"/>
    <property type="project" value="UniProtKB-SubCell"/>
</dbReference>
<dbReference type="Proteomes" id="UP001320898">
    <property type="component" value="Unassembled WGS sequence"/>
</dbReference>
<evidence type="ECO:0000256" key="2">
    <source>
        <dbReference type="ARBA" id="ARBA00022692"/>
    </source>
</evidence>